<keyword evidence="4" id="KW-1185">Reference proteome</keyword>
<organism evidence="3 4">
    <name type="scientific">Chryseobacterium populi</name>
    <dbReference type="NCBI Taxonomy" id="1144316"/>
    <lineage>
        <taxon>Bacteria</taxon>
        <taxon>Pseudomonadati</taxon>
        <taxon>Bacteroidota</taxon>
        <taxon>Flavobacteriia</taxon>
        <taxon>Flavobacteriales</taxon>
        <taxon>Weeksellaceae</taxon>
        <taxon>Chryseobacterium group</taxon>
        <taxon>Chryseobacterium</taxon>
    </lineage>
</organism>
<gene>
    <name evidence="3" type="ORF">PMI13_03581</name>
</gene>
<feature type="transmembrane region" description="Helical" evidence="1">
    <location>
        <begin position="78"/>
        <end position="97"/>
    </location>
</feature>
<protein>
    <submittedName>
        <fullName evidence="3">Uncharacterized protein</fullName>
    </submittedName>
</protein>
<feature type="signal peptide" evidence="2">
    <location>
        <begin position="1"/>
        <end position="20"/>
    </location>
</feature>
<name>J3CC20_9FLAO</name>
<proteinExistence type="predicted"/>
<evidence type="ECO:0000256" key="1">
    <source>
        <dbReference type="SAM" id="Phobius"/>
    </source>
</evidence>
<sequence length="107" mass="12177">MKNYFLLIFCSVFLLSVAYKMTQFPGVNLKEEQAFAARKEIFAGLPQPEVHNRHSATENKTTEIPAPDSRDHVYESKINMYVPALLMIGLVLILYFSKTGTSFKSRS</sequence>
<evidence type="ECO:0000313" key="3">
    <source>
        <dbReference type="EMBL" id="EJL68559.1"/>
    </source>
</evidence>
<evidence type="ECO:0000256" key="2">
    <source>
        <dbReference type="SAM" id="SignalP"/>
    </source>
</evidence>
<comment type="caution">
    <text evidence="3">The sequence shown here is derived from an EMBL/GenBank/DDBJ whole genome shotgun (WGS) entry which is preliminary data.</text>
</comment>
<keyword evidence="1" id="KW-0812">Transmembrane</keyword>
<reference evidence="3 4" key="1">
    <citation type="journal article" date="2012" name="J. Bacteriol.">
        <title>Twenty-one genome sequences from Pseudomonas species and 19 genome sequences from diverse bacteria isolated from the rhizosphere and endosphere of Populus deltoides.</title>
        <authorList>
            <person name="Brown S.D."/>
            <person name="Utturkar S.M."/>
            <person name="Klingeman D.M."/>
            <person name="Johnson C.M."/>
            <person name="Martin S.L."/>
            <person name="Land M.L."/>
            <person name="Lu T.Y."/>
            <person name="Schadt C.W."/>
            <person name="Doktycz M.J."/>
            <person name="Pelletier D.A."/>
        </authorList>
    </citation>
    <scope>NUCLEOTIDE SEQUENCE [LARGE SCALE GENOMIC DNA]</scope>
    <source>
        <strain evidence="3 4">CF314</strain>
    </source>
</reference>
<keyword evidence="2" id="KW-0732">Signal</keyword>
<feature type="chain" id="PRO_5003762800" evidence="2">
    <location>
        <begin position="21"/>
        <end position="107"/>
    </location>
</feature>
<keyword evidence="1" id="KW-1133">Transmembrane helix</keyword>
<accession>J3CC20</accession>
<dbReference type="Proteomes" id="UP000007509">
    <property type="component" value="Unassembled WGS sequence"/>
</dbReference>
<dbReference type="AlphaFoldDB" id="J3CC20"/>
<dbReference type="PATRIC" id="fig|1144316.3.peg.3600"/>
<keyword evidence="1" id="KW-0472">Membrane</keyword>
<dbReference type="EMBL" id="AKJY01000091">
    <property type="protein sequence ID" value="EJL68559.1"/>
    <property type="molecule type" value="Genomic_DNA"/>
</dbReference>
<evidence type="ECO:0000313" key="4">
    <source>
        <dbReference type="Proteomes" id="UP000007509"/>
    </source>
</evidence>